<organism evidence="2 3">
    <name type="scientific">Penicillium daleae</name>
    <dbReference type="NCBI Taxonomy" id="63821"/>
    <lineage>
        <taxon>Eukaryota</taxon>
        <taxon>Fungi</taxon>
        <taxon>Dikarya</taxon>
        <taxon>Ascomycota</taxon>
        <taxon>Pezizomycotina</taxon>
        <taxon>Eurotiomycetes</taxon>
        <taxon>Eurotiomycetidae</taxon>
        <taxon>Eurotiales</taxon>
        <taxon>Aspergillaceae</taxon>
        <taxon>Penicillium</taxon>
    </lineage>
</organism>
<reference evidence="2" key="2">
    <citation type="journal article" date="2023" name="IMA Fungus">
        <title>Comparative genomic study of the Penicillium genus elucidates a diverse pangenome and 15 lateral gene transfer events.</title>
        <authorList>
            <person name="Petersen C."/>
            <person name="Sorensen T."/>
            <person name="Nielsen M.R."/>
            <person name="Sondergaard T.E."/>
            <person name="Sorensen J.L."/>
            <person name="Fitzpatrick D.A."/>
            <person name="Frisvad J.C."/>
            <person name="Nielsen K.L."/>
        </authorList>
    </citation>
    <scope>NUCLEOTIDE SEQUENCE</scope>
    <source>
        <strain evidence="2">IBT 16125</strain>
    </source>
</reference>
<sequence>MGVHANQPLRSQDPYYDFGRPGRQRESVKSLIPKHLPRRKVPGDSSRQPPGMLEPIPWAGWRRVKAYRQAQAR</sequence>
<feature type="region of interest" description="Disordered" evidence="1">
    <location>
        <begin position="1"/>
        <end position="56"/>
    </location>
</feature>
<dbReference type="Proteomes" id="UP001213681">
    <property type="component" value="Unassembled WGS sequence"/>
</dbReference>
<protein>
    <submittedName>
        <fullName evidence="2">Uncharacterized protein</fullName>
    </submittedName>
</protein>
<dbReference type="GeneID" id="81603531"/>
<evidence type="ECO:0000256" key="1">
    <source>
        <dbReference type="SAM" id="MobiDB-lite"/>
    </source>
</evidence>
<dbReference type="RefSeq" id="XP_056762137.1">
    <property type="nucleotide sequence ID" value="XM_056913288.1"/>
</dbReference>
<dbReference type="EMBL" id="JAPVEA010000008">
    <property type="protein sequence ID" value="KAJ5438908.1"/>
    <property type="molecule type" value="Genomic_DNA"/>
</dbReference>
<reference evidence="2" key="1">
    <citation type="submission" date="2022-12" db="EMBL/GenBank/DDBJ databases">
        <authorList>
            <person name="Petersen C."/>
        </authorList>
    </citation>
    <scope>NUCLEOTIDE SEQUENCE</scope>
    <source>
        <strain evidence="2">IBT 16125</strain>
    </source>
</reference>
<dbReference type="AlphaFoldDB" id="A0AAD6BZB5"/>
<proteinExistence type="predicted"/>
<comment type="caution">
    <text evidence="2">The sequence shown here is derived from an EMBL/GenBank/DDBJ whole genome shotgun (WGS) entry which is preliminary data.</text>
</comment>
<evidence type="ECO:0000313" key="3">
    <source>
        <dbReference type="Proteomes" id="UP001213681"/>
    </source>
</evidence>
<keyword evidence="3" id="KW-1185">Reference proteome</keyword>
<name>A0AAD6BZB5_9EURO</name>
<gene>
    <name evidence="2" type="ORF">N7458_009906</name>
</gene>
<accession>A0AAD6BZB5</accession>
<evidence type="ECO:0000313" key="2">
    <source>
        <dbReference type="EMBL" id="KAJ5438908.1"/>
    </source>
</evidence>